<comment type="caution">
    <text evidence="2">The sequence shown here is derived from an EMBL/GenBank/DDBJ whole genome shotgun (WGS) entry which is preliminary data.</text>
</comment>
<protein>
    <submittedName>
        <fullName evidence="2">Uncharacterized protein</fullName>
    </submittedName>
</protein>
<evidence type="ECO:0000313" key="2">
    <source>
        <dbReference type="EMBL" id="KAF2324138.1"/>
    </source>
</evidence>
<reference evidence="2 3" key="1">
    <citation type="journal article" date="2020" name="Mol. Plant">
        <title>The Chromosome-Based Rubber Tree Genome Provides New Insights into Spurge Genome Evolution and Rubber Biosynthesis.</title>
        <authorList>
            <person name="Liu J."/>
            <person name="Shi C."/>
            <person name="Shi C.C."/>
            <person name="Li W."/>
            <person name="Zhang Q.J."/>
            <person name="Zhang Y."/>
            <person name="Li K."/>
            <person name="Lu H.F."/>
            <person name="Shi C."/>
            <person name="Zhu S.T."/>
            <person name="Xiao Z.Y."/>
            <person name="Nan H."/>
            <person name="Yue Y."/>
            <person name="Zhu X.G."/>
            <person name="Wu Y."/>
            <person name="Hong X.N."/>
            <person name="Fan G.Y."/>
            <person name="Tong Y."/>
            <person name="Zhang D."/>
            <person name="Mao C.L."/>
            <person name="Liu Y.L."/>
            <person name="Hao S.J."/>
            <person name="Liu W.Q."/>
            <person name="Lv M.Q."/>
            <person name="Zhang H.B."/>
            <person name="Liu Y."/>
            <person name="Hu-Tang G.R."/>
            <person name="Wang J.P."/>
            <person name="Wang J.H."/>
            <person name="Sun Y.H."/>
            <person name="Ni S.B."/>
            <person name="Chen W.B."/>
            <person name="Zhang X.C."/>
            <person name="Jiao Y.N."/>
            <person name="Eichler E.E."/>
            <person name="Li G.H."/>
            <person name="Liu X."/>
            <person name="Gao L.Z."/>
        </authorList>
    </citation>
    <scope>NUCLEOTIDE SEQUENCE [LARGE SCALE GENOMIC DNA]</scope>
    <source>
        <strain evidence="3">cv. GT1</strain>
        <tissue evidence="2">Leaf</tissue>
    </source>
</reference>
<dbReference type="Proteomes" id="UP000467840">
    <property type="component" value="Chromosome 5"/>
</dbReference>
<dbReference type="AlphaFoldDB" id="A0A6A6NG71"/>
<accession>A0A6A6NG71</accession>
<feature type="compositionally biased region" description="Basic and acidic residues" evidence="1">
    <location>
        <begin position="57"/>
        <end position="67"/>
    </location>
</feature>
<evidence type="ECO:0000313" key="3">
    <source>
        <dbReference type="Proteomes" id="UP000467840"/>
    </source>
</evidence>
<proteinExistence type="predicted"/>
<keyword evidence="3" id="KW-1185">Reference proteome</keyword>
<evidence type="ECO:0000256" key="1">
    <source>
        <dbReference type="SAM" id="MobiDB-lite"/>
    </source>
</evidence>
<name>A0A6A6NG71_HEVBR</name>
<dbReference type="EMBL" id="JAAGAX010000001">
    <property type="protein sequence ID" value="KAF2324138.1"/>
    <property type="molecule type" value="Genomic_DNA"/>
</dbReference>
<organism evidence="2 3">
    <name type="scientific">Hevea brasiliensis</name>
    <name type="common">Para rubber tree</name>
    <name type="synonym">Siphonia brasiliensis</name>
    <dbReference type="NCBI Taxonomy" id="3981"/>
    <lineage>
        <taxon>Eukaryota</taxon>
        <taxon>Viridiplantae</taxon>
        <taxon>Streptophyta</taxon>
        <taxon>Embryophyta</taxon>
        <taxon>Tracheophyta</taxon>
        <taxon>Spermatophyta</taxon>
        <taxon>Magnoliopsida</taxon>
        <taxon>eudicotyledons</taxon>
        <taxon>Gunneridae</taxon>
        <taxon>Pentapetalae</taxon>
        <taxon>rosids</taxon>
        <taxon>fabids</taxon>
        <taxon>Malpighiales</taxon>
        <taxon>Euphorbiaceae</taxon>
        <taxon>Crotonoideae</taxon>
        <taxon>Micrandreae</taxon>
        <taxon>Hevea</taxon>
    </lineage>
</organism>
<sequence length="85" mass="9397">MPPNKDIEELKAKENEMIEKEASIDVKAYSDLLAELLKRYANEDFAWLEKLALSTETKGESEEKEARGSVSSNDNVQAGGDPPAI</sequence>
<feature type="region of interest" description="Disordered" evidence="1">
    <location>
        <begin position="56"/>
        <end position="85"/>
    </location>
</feature>
<gene>
    <name evidence="2" type="ORF">GH714_007783</name>
</gene>